<gene>
    <name evidence="2" type="ORF">BDW47DRAFT_97933</name>
</gene>
<dbReference type="AlphaFoldDB" id="A0A2I2FNF4"/>
<keyword evidence="1" id="KW-1133">Transmembrane helix</keyword>
<dbReference type="Proteomes" id="UP000234585">
    <property type="component" value="Unassembled WGS sequence"/>
</dbReference>
<keyword evidence="1" id="KW-0472">Membrane</keyword>
<evidence type="ECO:0000313" key="2">
    <source>
        <dbReference type="EMBL" id="PLB42138.1"/>
    </source>
</evidence>
<dbReference type="RefSeq" id="XP_024676150.1">
    <property type="nucleotide sequence ID" value="XM_024820522.1"/>
</dbReference>
<feature type="transmembrane region" description="Helical" evidence="1">
    <location>
        <begin position="365"/>
        <end position="387"/>
    </location>
</feature>
<dbReference type="GeneID" id="36527682"/>
<organism evidence="2 3">
    <name type="scientific">Aspergillus candidus</name>
    <dbReference type="NCBI Taxonomy" id="41067"/>
    <lineage>
        <taxon>Eukaryota</taxon>
        <taxon>Fungi</taxon>
        <taxon>Dikarya</taxon>
        <taxon>Ascomycota</taxon>
        <taxon>Pezizomycotina</taxon>
        <taxon>Eurotiomycetes</taxon>
        <taxon>Eurotiomycetidae</taxon>
        <taxon>Eurotiales</taxon>
        <taxon>Aspergillaceae</taxon>
        <taxon>Aspergillus</taxon>
        <taxon>Aspergillus subgen. Circumdati</taxon>
    </lineage>
</organism>
<sequence>MKSVPTKGWTTTFTDEEKARIKYFWTGQGSKCLAGSKEYKQLNRMCVREAMLKLTKLNDYLDKGPKWATAYYNDLWDNRQDDILFEIGDNGSRESLDKYCVILDVLDPDTNYSRMLYDAICAKADAAFSSAPSDISVDDVPWIPKALTWLREGLAQEKGDIDPELRTALLKDLQEFLREQGVESARLSERLSGSANSELLNTLLKAPHFCEAFKGFGRGIWYRSTTVAIGEPHLHSMKLSHAGGKIGTLLKCLFVFGIGVFAYYGPKLSPGEIGQLGTNIGSSVLNILSPHIVKQAPRSALAAEIELAVIGEKIEKAPRNWGKAGLEAKRDEIYSEIVSELMHSEENATVSFFARIRARIGIPAAVLRILGIALGVAFVGFLVWDLVAHGNKMSTAQQALAVLQIVLELAVIICEVASMLTAVAWIPVVGQILVIATLIVSILIMIFGDTEHQATPGEKFVESMRDSSSWLVTMDDPPTPLLTYSINQSKGRQNSEATIEITASNAINNDLTLLDPDAQFNHAGAPATDTLINISLEFTEGTDKSCLFAHSGPSRADALEWDVNVPIPNAFEFGMSEPNGKSDSRVICHRVWTSSRRTEAQVGAKLKAREQIRFKVSGQLNKAGTSTLTVTEKRPGAMDCVQEFTYEKE</sequence>
<feature type="transmembrane region" description="Helical" evidence="1">
    <location>
        <begin position="424"/>
        <end position="447"/>
    </location>
</feature>
<proteinExistence type="predicted"/>
<feature type="transmembrane region" description="Helical" evidence="1">
    <location>
        <begin position="399"/>
        <end position="418"/>
    </location>
</feature>
<accession>A0A2I2FNF4</accession>
<dbReference type="EMBL" id="KZ559118">
    <property type="protein sequence ID" value="PLB42138.1"/>
    <property type="molecule type" value="Genomic_DNA"/>
</dbReference>
<dbReference type="OrthoDB" id="4428759at2759"/>
<evidence type="ECO:0000256" key="1">
    <source>
        <dbReference type="SAM" id="Phobius"/>
    </source>
</evidence>
<name>A0A2I2FNF4_ASPCN</name>
<reference evidence="2 3" key="1">
    <citation type="submission" date="2017-12" db="EMBL/GenBank/DDBJ databases">
        <authorList>
            <consortium name="DOE Joint Genome Institute"/>
            <person name="Haridas S."/>
            <person name="Kjaerbolling I."/>
            <person name="Vesth T.C."/>
            <person name="Frisvad J.C."/>
            <person name="Nybo J.L."/>
            <person name="Theobald S."/>
            <person name="Kuo A."/>
            <person name="Bowyer P."/>
            <person name="Matsuda Y."/>
            <person name="Mondo S."/>
            <person name="Lyhne E.K."/>
            <person name="Kogle M.E."/>
            <person name="Clum A."/>
            <person name="Lipzen A."/>
            <person name="Salamov A."/>
            <person name="Ngan C.Y."/>
            <person name="Daum C."/>
            <person name="Chiniquy J."/>
            <person name="Barry K."/>
            <person name="LaButti K."/>
            <person name="Simmons B.A."/>
            <person name="Magnuson J.K."/>
            <person name="Mortensen U.H."/>
            <person name="Larsen T.O."/>
            <person name="Grigoriev I.V."/>
            <person name="Baker S.E."/>
            <person name="Andersen M.R."/>
            <person name="Nordberg H.P."/>
            <person name="Cantor M.N."/>
            <person name="Hua S.X."/>
        </authorList>
    </citation>
    <scope>NUCLEOTIDE SEQUENCE [LARGE SCALE GENOMIC DNA]</scope>
    <source>
        <strain evidence="2 3">CBS 102.13</strain>
    </source>
</reference>
<keyword evidence="1" id="KW-0812">Transmembrane</keyword>
<keyword evidence="3" id="KW-1185">Reference proteome</keyword>
<protein>
    <submittedName>
        <fullName evidence="2">Uncharacterized protein</fullName>
    </submittedName>
</protein>
<evidence type="ECO:0000313" key="3">
    <source>
        <dbReference type="Proteomes" id="UP000234585"/>
    </source>
</evidence>